<dbReference type="Proteomes" id="UP000326287">
    <property type="component" value="Chromosome"/>
</dbReference>
<evidence type="ECO:0000313" key="8">
    <source>
        <dbReference type="Proteomes" id="UP000326287"/>
    </source>
</evidence>
<accession>A0A5P9NGF9</accession>
<dbReference type="GO" id="GO:0016616">
    <property type="term" value="F:oxidoreductase activity, acting on the CH-OH group of donors, NAD or NADP as acceptor"/>
    <property type="evidence" value="ECO:0007669"/>
    <property type="project" value="InterPro"/>
</dbReference>
<evidence type="ECO:0000313" key="7">
    <source>
        <dbReference type="EMBL" id="QFU74645.1"/>
    </source>
</evidence>
<dbReference type="AlphaFoldDB" id="A0A5P9NGF9"/>
<dbReference type="InterPro" id="IPR036291">
    <property type="entry name" value="NAD(P)-bd_dom_sf"/>
</dbReference>
<sequence>MRNILLLIFTALISVPTLGSPSPEAQALIEQLSLREGPTPVRSHPNWAPKKIVVAMPAQLVQAVPGYKDALLAAAGDVPLTFVTGESVSAELADADALIGICRPQLIEAASDSLLWVHNWSAGVDRCPMEAFDNRVLSNSKRLMGPAIAEHTIAMLLALSRNLPLLVAAQQDGQWLGGAARNMPFGELEGKTMLVVGLGGIGTEIARRGHALGMQITATRNSSRTGPDFVKYVGLGDELHKLAGEADVIVNALPLTPATTGLFNKAFFDAAKPGAMFLSIGRGKSTDTDALMAALESGQIYGAGLDVTDPEPLPADHPLWKMDNVIITPHLSASGAGTIKRVSIVTIENLRRYVAGDALLNVVNTQAGY</sequence>
<evidence type="ECO:0000256" key="1">
    <source>
        <dbReference type="ARBA" id="ARBA00023002"/>
    </source>
</evidence>
<feature type="domain" description="D-isomer specific 2-hydroxyacid dehydrogenase catalytic" evidence="5">
    <location>
        <begin position="85"/>
        <end position="364"/>
    </location>
</feature>
<evidence type="ECO:0000256" key="3">
    <source>
        <dbReference type="RuleBase" id="RU003719"/>
    </source>
</evidence>
<name>A0A5P9NGF9_9GAMM</name>
<dbReference type="GO" id="GO:0051287">
    <property type="term" value="F:NAD binding"/>
    <property type="evidence" value="ECO:0007669"/>
    <property type="project" value="InterPro"/>
</dbReference>
<dbReference type="PANTHER" id="PTHR43333">
    <property type="entry name" value="2-HACID_DH_C DOMAIN-CONTAINING PROTEIN"/>
    <property type="match status" value="1"/>
</dbReference>
<dbReference type="Gene3D" id="3.40.50.720">
    <property type="entry name" value="NAD(P)-binding Rossmann-like Domain"/>
    <property type="match status" value="2"/>
</dbReference>
<evidence type="ECO:0000259" key="5">
    <source>
        <dbReference type="Pfam" id="PF00389"/>
    </source>
</evidence>
<feature type="domain" description="D-isomer specific 2-hydroxyacid dehydrogenase NAD-binding" evidence="6">
    <location>
        <begin position="153"/>
        <end position="332"/>
    </location>
</feature>
<evidence type="ECO:0000259" key="6">
    <source>
        <dbReference type="Pfam" id="PF02826"/>
    </source>
</evidence>
<dbReference type="Pfam" id="PF00389">
    <property type="entry name" value="2-Hacid_dh"/>
    <property type="match status" value="1"/>
</dbReference>
<feature type="signal peptide" evidence="4">
    <location>
        <begin position="1"/>
        <end position="19"/>
    </location>
</feature>
<dbReference type="RefSeq" id="WP_152660757.1">
    <property type="nucleotide sequence ID" value="NZ_CP036422.1"/>
</dbReference>
<keyword evidence="1 3" id="KW-0560">Oxidoreductase</keyword>
<dbReference type="KEGG" id="halc:EY643_02680"/>
<dbReference type="EMBL" id="CP036422">
    <property type="protein sequence ID" value="QFU74645.1"/>
    <property type="molecule type" value="Genomic_DNA"/>
</dbReference>
<protein>
    <submittedName>
        <fullName evidence="7">D-2-hydroxyacid dehydrogenase</fullName>
    </submittedName>
</protein>
<comment type="similarity">
    <text evidence="3">Belongs to the D-isomer specific 2-hydroxyacid dehydrogenase family.</text>
</comment>
<dbReference type="OrthoDB" id="9787219at2"/>
<keyword evidence="4" id="KW-0732">Signal</keyword>
<organism evidence="7 8">
    <name type="scientific">Halioglobus maricola</name>
    <dbReference type="NCBI Taxonomy" id="2601894"/>
    <lineage>
        <taxon>Bacteria</taxon>
        <taxon>Pseudomonadati</taxon>
        <taxon>Pseudomonadota</taxon>
        <taxon>Gammaproteobacteria</taxon>
        <taxon>Cellvibrionales</taxon>
        <taxon>Halieaceae</taxon>
        <taxon>Halioglobus</taxon>
    </lineage>
</organism>
<reference evidence="7 8" key="1">
    <citation type="submission" date="2019-02" db="EMBL/GenBank/DDBJ databases">
        <authorList>
            <person name="Li S.-H."/>
        </authorList>
    </citation>
    <scope>NUCLEOTIDE SEQUENCE [LARGE SCALE GENOMIC DNA]</scope>
    <source>
        <strain evidence="7 8">IMCC14385</strain>
    </source>
</reference>
<dbReference type="Pfam" id="PF02826">
    <property type="entry name" value="2-Hacid_dh_C"/>
    <property type="match status" value="1"/>
</dbReference>
<dbReference type="InterPro" id="IPR006140">
    <property type="entry name" value="D-isomer_DH_NAD-bd"/>
</dbReference>
<dbReference type="CDD" id="cd05300">
    <property type="entry name" value="2-Hacid_dh_1"/>
    <property type="match status" value="1"/>
</dbReference>
<evidence type="ECO:0000256" key="2">
    <source>
        <dbReference type="ARBA" id="ARBA00023027"/>
    </source>
</evidence>
<keyword evidence="2" id="KW-0520">NAD</keyword>
<dbReference type="PANTHER" id="PTHR43333:SF1">
    <property type="entry name" value="D-ISOMER SPECIFIC 2-HYDROXYACID DEHYDROGENASE NAD-BINDING DOMAIN-CONTAINING PROTEIN"/>
    <property type="match status" value="1"/>
</dbReference>
<gene>
    <name evidence="7" type="ORF">EY643_02680</name>
</gene>
<proteinExistence type="inferred from homology"/>
<dbReference type="SUPFAM" id="SSF52283">
    <property type="entry name" value="Formate/glycerate dehydrogenase catalytic domain-like"/>
    <property type="match status" value="1"/>
</dbReference>
<dbReference type="InterPro" id="IPR006139">
    <property type="entry name" value="D-isomer_2_OHA_DH_cat_dom"/>
</dbReference>
<feature type="chain" id="PRO_5024881283" evidence="4">
    <location>
        <begin position="20"/>
        <end position="369"/>
    </location>
</feature>
<evidence type="ECO:0000256" key="4">
    <source>
        <dbReference type="SAM" id="SignalP"/>
    </source>
</evidence>
<dbReference type="SUPFAM" id="SSF51735">
    <property type="entry name" value="NAD(P)-binding Rossmann-fold domains"/>
    <property type="match status" value="1"/>
</dbReference>
<keyword evidence="8" id="KW-1185">Reference proteome</keyword>